<dbReference type="InterPro" id="IPR036291">
    <property type="entry name" value="NAD(P)-bd_dom_sf"/>
</dbReference>
<dbReference type="Gene3D" id="3.40.50.720">
    <property type="entry name" value="NAD(P)-binding Rossmann-like Domain"/>
    <property type="match status" value="1"/>
</dbReference>
<dbReference type="Pfam" id="PF01370">
    <property type="entry name" value="Epimerase"/>
    <property type="match status" value="1"/>
</dbReference>
<keyword evidence="3" id="KW-1185">Reference proteome</keyword>
<dbReference type="PANTHER" id="PTHR48079">
    <property type="entry name" value="PROTEIN YEEZ"/>
    <property type="match status" value="1"/>
</dbReference>
<keyword evidence="2" id="KW-0560">Oxidoreductase</keyword>
<evidence type="ECO:0000313" key="2">
    <source>
        <dbReference type="EMBL" id="CAA9892266.1"/>
    </source>
</evidence>
<organism evidence="2 3">
    <name type="scientific">Candidatus Methylobacter favarea</name>
    <dbReference type="NCBI Taxonomy" id="2707345"/>
    <lineage>
        <taxon>Bacteria</taxon>
        <taxon>Pseudomonadati</taxon>
        <taxon>Pseudomonadota</taxon>
        <taxon>Gammaproteobacteria</taxon>
        <taxon>Methylococcales</taxon>
        <taxon>Methylococcaceae</taxon>
        <taxon>Methylobacter</taxon>
    </lineage>
</organism>
<dbReference type="InterPro" id="IPR001509">
    <property type="entry name" value="Epimerase_deHydtase"/>
</dbReference>
<dbReference type="GO" id="GO:0045552">
    <property type="term" value="F:dihydroflavanol 4-reductase activity"/>
    <property type="evidence" value="ECO:0007669"/>
    <property type="project" value="UniProtKB-EC"/>
</dbReference>
<comment type="caution">
    <text evidence="2">The sequence shown here is derived from an EMBL/GenBank/DDBJ whole genome shotgun (WGS) entry which is preliminary data.</text>
</comment>
<gene>
    <name evidence="2" type="primary">dfrA</name>
    <name evidence="2" type="ORF">METHB2_620011</name>
</gene>
<accession>A0A8S0X9H0</accession>
<protein>
    <submittedName>
        <fullName evidence="2">Putative dihydroflavonol 4-reductase</fullName>
        <ecNumber evidence="2">1.1.1.219</ecNumber>
    </submittedName>
</protein>
<evidence type="ECO:0000313" key="3">
    <source>
        <dbReference type="Proteomes" id="UP000494216"/>
    </source>
</evidence>
<feature type="domain" description="NAD-dependent epimerase/dehydratase" evidence="1">
    <location>
        <begin position="47"/>
        <end position="273"/>
    </location>
</feature>
<dbReference type="SUPFAM" id="SSF51735">
    <property type="entry name" value="NAD(P)-binding Rossmann-fold domains"/>
    <property type="match status" value="1"/>
</dbReference>
<dbReference type="InterPro" id="IPR051783">
    <property type="entry name" value="NAD(P)-dependent_oxidoreduct"/>
</dbReference>
<dbReference type="EC" id="1.1.1.219" evidence="2"/>
<dbReference type="EMBL" id="CADCXN010000094">
    <property type="protein sequence ID" value="CAA9892266.1"/>
    <property type="molecule type" value="Genomic_DNA"/>
</dbReference>
<dbReference type="CDD" id="cd05228">
    <property type="entry name" value="AR_FR_like_1_SDR_e"/>
    <property type="match status" value="1"/>
</dbReference>
<dbReference type="NCBIfam" id="TIGR03466">
    <property type="entry name" value="HpnA"/>
    <property type="match status" value="1"/>
</dbReference>
<name>A0A8S0X9H0_9GAMM</name>
<dbReference type="GO" id="GO:0005737">
    <property type="term" value="C:cytoplasm"/>
    <property type="evidence" value="ECO:0007669"/>
    <property type="project" value="TreeGrafter"/>
</dbReference>
<sequence length="372" mass="41078">MQSIFALTVILSIKLLHEKFNANQHFCHCYPALAGIPGTETSIMKTLVTGANGFLGSAIMRRLLEAGHEVRVLVRAQSDRRNLNNFPVEICEGDLRDISSIKRAVRGCDNLFHAAADYRLWIPDPDSMYAINVIGTQSLILAAAEAGLKRIVYTSSVATLGFNPDGSPADETTPSSLPSMTGHYKRSKFLAEQAVQQLTDQHKLSLVIVNPSTPIGPCDIRPTPTGRIVLDTLHGRMPAYVDTGLNIVHADDVAKGHLLAFEQGKAGERYILGGENMSLLQILEIIDGITGKKLKRLRLSHNLILPAAWLMEKTAAFTGVEPRATIDGVRMAKKQMFFSSAKAMRELNYRYRPARDAIKDAILWFCENGYYK</sequence>
<dbReference type="GO" id="GO:0004029">
    <property type="term" value="F:aldehyde dehydrogenase (NAD+) activity"/>
    <property type="evidence" value="ECO:0007669"/>
    <property type="project" value="TreeGrafter"/>
</dbReference>
<dbReference type="AlphaFoldDB" id="A0A8S0X9H0"/>
<dbReference type="PANTHER" id="PTHR48079:SF6">
    <property type="entry name" value="NAD(P)-BINDING DOMAIN-CONTAINING PROTEIN-RELATED"/>
    <property type="match status" value="1"/>
</dbReference>
<dbReference type="Proteomes" id="UP000494216">
    <property type="component" value="Unassembled WGS sequence"/>
</dbReference>
<evidence type="ECO:0000259" key="1">
    <source>
        <dbReference type="Pfam" id="PF01370"/>
    </source>
</evidence>
<proteinExistence type="predicted"/>
<dbReference type="InterPro" id="IPR017829">
    <property type="entry name" value="Hopanoid-assoc_sugar_epimerase"/>
</dbReference>
<dbReference type="FunFam" id="3.40.50.720:FF:000425">
    <property type="entry name" value="NAD(P)-binding Rossmann-fold superfamily protein"/>
    <property type="match status" value="1"/>
</dbReference>
<reference evidence="2 3" key="1">
    <citation type="submission" date="2020-02" db="EMBL/GenBank/DDBJ databases">
        <authorList>
            <person name="Hogendoorn C."/>
        </authorList>
    </citation>
    <scope>NUCLEOTIDE SEQUENCE [LARGE SCALE GENOMIC DNA]</scope>
    <source>
        <strain evidence="2">METHB21</strain>
    </source>
</reference>